<dbReference type="PANTHER" id="PTHR33608">
    <property type="entry name" value="BLL2464 PROTEIN"/>
    <property type="match status" value="1"/>
</dbReference>
<dbReference type="OrthoDB" id="9776116at2"/>
<proteinExistence type="predicted"/>
<evidence type="ECO:0000313" key="3">
    <source>
        <dbReference type="Proteomes" id="UP000463138"/>
    </source>
</evidence>
<evidence type="ECO:0000259" key="1">
    <source>
        <dbReference type="Pfam" id="PF01882"/>
    </source>
</evidence>
<organism evidence="2 3">
    <name type="scientific">Halopseudomonas laoshanensis</name>
    <dbReference type="NCBI Taxonomy" id="2268758"/>
    <lineage>
        <taxon>Bacteria</taxon>
        <taxon>Pseudomonadati</taxon>
        <taxon>Pseudomonadota</taxon>
        <taxon>Gammaproteobacteria</taxon>
        <taxon>Pseudomonadales</taxon>
        <taxon>Pseudomonadaceae</taxon>
        <taxon>Halopseudomonas</taxon>
    </lineage>
</organism>
<dbReference type="AlphaFoldDB" id="A0A7V7GS88"/>
<gene>
    <name evidence="2" type="ORF">DT594_13960</name>
</gene>
<feature type="domain" description="DUF58" evidence="1">
    <location>
        <begin position="63"/>
        <end position="283"/>
    </location>
</feature>
<dbReference type="Pfam" id="PF01882">
    <property type="entry name" value="DUF58"/>
    <property type="match status" value="1"/>
</dbReference>
<evidence type="ECO:0000313" key="2">
    <source>
        <dbReference type="EMBL" id="KAA0693492.1"/>
    </source>
</evidence>
<protein>
    <submittedName>
        <fullName evidence="2">DUF58 domain-containing protein</fullName>
    </submittedName>
</protein>
<dbReference type="EMBL" id="QOVF01000004">
    <property type="protein sequence ID" value="KAA0693492.1"/>
    <property type="molecule type" value="Genomic_DNA"/>
</dbReference>
<reference evidence="2 3" key="1">
    <citation type="submission" date="2018-07" db="EMBL/GenBank/DDBJ databases">
        <title>Pseudomonas laoshanensis sp. nov., isolated from soil.</title>
        <authorList>
            <person name="Sun J."/>
            <person name="Yu L."/>
            <person name="Wang M."/>
            <person name="Zhang C."/>
        </authorList>
    </citation>
    <scope>NUCLEOTIDE SEQUENCE [LARGE SCALE GENOMIC DNA]</scope>
    <source>
        <strain evidence="2 3">Y22</strain>
    </source>
</reference>
<dbReference type="PANTHER" id="PTHR33608:SF12">
    <property type="entry name" value="DUF58 DOMAIN-CONTAINING PROTEIN"/>
    <property type="match status" value="1"/>
</dbReference>
<dbReference type="InterPro" id="IPR002881">
    <property type="entry name" value="DUF58"/>
</dbReference>
<name>A0A7V7GS88_9GAMM</name>
<comment type="caution">
    <text evidence="2">The sequence shown here is derived from an EMBL/GenBank/DDBJ whole genome shotgun (WGS) entry which is preliminary data.</text>
</comment>
<accession>A0A7V7GS88</accession>
<keyword evidence="3" id="KW-1185">Reference proteome</keyword>
<sequence>MGSGGLTVKAPVAQSRVYISLDDLLNSRQHCQRLPLFRGPVRASRQLGQQFTRLRGRGVDFDQVRSYQPGDDIRSIDWRVTARSGKVHTKVFNEERERPVFLMCEQSDRMFFGSQTCMKSVLAADAASLIAWTALAHNDRVGGVIFGSECHEVRPQRNRRAILRLFSLLKEANNALQPASKAISDMPSEPLNLALRHSREVVKPGSILYLLCDHAAIDHLNQTLLINLAVHNDLVLLPVYDVMESQLPAQTSLAFMQADDRLTLNTADAALRNAYADQFIAQQQAWQRLSRRFSCSLFSLHTGSSAVDQLRDMLSSHKHRSTQ</sequence>
<dbReference type="Proteomes" id="UP000463138">
    <property type="component" value="Unassembled WGS sequence"/>
</dbReference>